<evidence type="ECO:0000313" key="4">
    <source>
        <dbReference type="Proteomes" id="UP001596004"/>
    </source>
</evidence>
<name>A0ABV9CHV3_9ACTN</name>
<proteinExistence type="predicted"/>
<comment type="caution">
    <text evidence="3">The sequence shown here is derived from an EMBL/GenBank/DDBJ whole genome shotgun (WGS) entry which is preliminary data.</text>
</comment>
<dbReference type="PRINTS" id="PR00040">
    <property type="entry name" value="HTHMERR"/>
</dbReference>
<dbReference type="InterPro" id="IPR000551">
    <property type="entry name" value="MerR-type_HTH_dom"/>
</dbReference>
<reference evidence="4" key="1">
    <citation type="journal article" date="2019" name="Int. J. Syst. Evol. Microbiol.">
        <title>The Global Catalogue of Microorganisms (GCM) 10K type strain sequencing project: providing services to taxonomists for standard genome sequencing and annotation.</title>
        <authorList>
            <consortium name="The Broad Institute Genomics Platform"/>
            <consortium name="The Broad Institute Genome Sequencing Center for Infectious Disease"/>
            <person name="Wu L."/>
            <person name="Ma J."/>
        </authorList>
    </citation>
    <scope>NUCLEOTIDE SEQUENCE [LARGE SCALE GENOMIC DNA]</scope>
    <source>
        <strain evidence="4">CGMCC 4.7132</strain>
    </source>
</reference>
<dbReference type="PANTHER" id="PTHR30204:SF97">
    <property type="entry name" value="MERR FAMILY REGULATORY PROTEIN"/>
    <property type="match status" value="1"/>
</dbReference>
<feature type="domain" description="HTH merR-type" evidence="2">
    <location>
        <begin position="3"/>
        <end position="71"/>
    </location>
</feature>
<protein>
    <submittedName>
        <fullName evidence="3">MerR family transcriptional regulator</fullName>
    </submittedName>
</protein>
<organism evidence="3 4">
    <name type="scientific">Sphaerisporangium dianthi</name>
    <dbReference type="NCBI Taxonomy" id="1436120"/>
    <lineage>
        <taxon>Bacteria</taxon>
        <taxon>Bacillati</taxon>
        <taxon>Actinomycetota</taxon>
        <taxon>Actinomycetes</taxon>
        <taxon>Streptosporangiales</taxon>
        <taxon>Streptosporangiaceae</taxon>
        <taxon>Sphaerisporangium</taxon>
    </lineage>
</organism>
<evidence type="ECO:0000259" key="2">
    <source>
        <dbReference type="PROSITE" id="PS50937"/>
    </source>
</evidence>
<dbReference type="InterPro" id="IPR047057">
    <property type="entry name" value="MerR_fam"/>
</dbReference>
<dbReference type="InterPro" id="IPR009061">
    <property type="entry name" value="DNA-bd_dom_put_sf"/>
</dbReference>
<dbReference type="Gene3D" id="1.10.1660.10">
    <property type="match status" value="1"/>
</dbReference>
<dbReference type="Pfam" id="PF13411">
    <property type="entry name" value="MerR_1"/>
    <property type="match status" value="1"/>
</dbReference>
<sequence>MELIPIGEAARRVGMKTSALRYYDERGLVRPAARRRGRRMYGVEELRRLAFIQVVQRLGLDLDTAVAVMDDPGERRRQAVREQSEKLEELIARARLARRFLDHALRCPAEHPTRGCPRMIGALDGMLSGTSFEQIAAEHLVHPSPP</sequence>
<dbReference type="RefSeq" id="WP_380841025.1">
    <property type="nucleotide sequence ID" value="NZ_JBHSFP010000009.1"/>
</dbReference>
<accession>A0ABV9CHV3</accession>
<evidence type="ECO:0000256" key="1">
    <source>
        <dbReference type="ARBA" id="ARBA00023125"/>
    </source>
</evidence>
<keyword evidence="1" id="KW-0238">DNA-binding</keyword>
<keyword evidence="4" id="KW-1185">Reference proteome</keyword>
<dbReference type="Proteomes" id="UP001596004">
    <property type="component" value="Unassembled WGS sequence"/>
</dbReference>
<gene>
    <name evidence="3" type="ORF">ACFO60_15860</name>
</gene>
<dbReference type="PROSITE" id="PS50937">
    <property type="entry name" value="HTH_MERR_2"/>
    <property type="match status" value="1"/>
</dbReference>
<dbReference type="SUPFAM" id="SSF46955">
    <property type="entry name" value="Putative DNA-binding domain"/>
    <property type="match status" value="1"/>
</dbReference>
<dbReference type="SMART" id="SM00422">
    <property type="entry name" value="HTH_MERR"/>
    <property type="match status" value="1"/>
</dbReference>
<dbReference type="PANTHER" id="PTHR30204">
    <property type="entry name" value="REDOX-CYCLING DRUG-SENSING TRANSCRIPTIONAL ACTIVATOR SOXR"/>
    <property type="match status" value="1"/>
</dbReference>
<dbReference type="EMBL" id="JBHSFP010000009">
    <property type="protein sequence ID" value="MFC4532247.1"/>
    <property type="molecule type" value="Genomic_DNA"/>
</dbReference>
<evidence type="ECO:0000313" key="3">
    <source>
        <dbReference type="EMBL" id="MFC4532247.1"/>
    </source>
</evidence>